<gene>
    <name evidence="2" type="ORF">FEZ63_06235</name>
</gene>
<evidence type="ECO:0000313" key="2">
    <source>
        <dbReference type="EMBL" id="KAB0268209.1"/>
    </source>
</evidence>
<sequence>MAPHRVGIIGFGKIAQDQHLPAIRANPDFELLAVSSQRGLSPEDAKYTFVDYREMLKLPDLDAVAICTPPQVRHDIAKQALQAGKSALLEKPPAATLSELEDLKRIASSARKTLFTAWHAQHNDGVDAAAKALQGQAIKRLLITWKEDVRQWHPGQQWIWQAGGFGIFDPGINALSILTRIAPQPIFIKQATLEFPANRDAPIAASLVFASGSVGEDLRAEFDWRQTGPQTWDIEIDTAAGQHLLLTKGAARLEFDGKVVVDETPAEYTGVYQQFDTLLKAGTSDVEDMPFRLVADAFMIGKRVPVEAFED</sequence>
<dbReference type="GO" id="GO:0000166">
    <property type="term" value="F:nucleotide binding"/>
    <property type="evidence" value="ECO:0007669"/>
    <property type="project" value="InterPro"/>
</dbReference>
<dbReference type="PANTHER" id="PTHR43818">
    <property type="entry name" value="BCDNA.GH03377"/>
    <property type="match status" value="1"/>
</dbReference>
<dbReference type="Gene3D" id="3.30.360.10">
    <property type="entry name" value="Dihydrodipicolinate Reductase, domain 2"/>
    <property type="match status" value="1"/>
</dbReference>
<feature type="domain" description="Gfo/Idh/MocA-like oxidoreductase N-terminal" evidence="1">
    <location>
        <begin position="5"/>
        <end position="115"/>
    </location>
</feature>
<keyword evidence="3" id="KW-1185">Reference proteome</keyword>
<dbReference type="InterPro" id="IPR000683">
    <property type="entry name" value="Gfo/Idh/MocA-like_OxRdtase_N"/>
</dbReference>
<accession>A0A5N3PER8</accession>
<name>A0A5N3PER8_9HYPH</name>
<evidence type="ECO:0000313" key="3">
    <source>
        <dbReference type="Proteomes" id="UP000325684"/>
    </source>
</evidence>
<dbReference type="Proteomes" id="UP000325684">
    <property type="component" value="Unassembled WGS sequence"/>
</dbReference>
<dbReference type="PANTHER" id="PTHR43818:SF7">
    <property type="entry name" value="DEHYDROGENASE"/>
    <property type="match status" value="1"/>
</dbReference>
<protein>
    <submittedName>
        <fullName evidence="2">Gfo/Idh/MocA family oxidoreductase</fullName>
    </submittedName>
</protein>
<proteinExistence type="predicted"/>
<dbReference type="Pfam" id="PF01408">
    <property type="entry name" value="GFO_IDH_MocA"/>
    <property type="match status" value="1"/>
</dbReference>
<dbReference type="InterPro" id="IPR036291">
    <property type="entry name" value="NAD(P)-bd_dom_sf"/>
</dbReference>
<reference evidence="2 3" key="1">
    <citation type="journal article" date="2019" name="Microorganisms">
        <title>Genome Insights into the Novel Species Microvirga brassicacearum, a Rapeseed Endophyte with Biotechnological Potential.</title>
        <authorList>
            <person name="Jimenez-Gomez A."/>
            <person name="Saati-Santamaria Z."/>
            <person name="Igual J.M."/>
            <person name="Rivas R."/>
            <person name="Mateos P.F."/>
            <person name="Garcia-Fraile P."/>
        </authorList>
    </citation>
    <scope>NUCLEOTIDE SEQUENCE [LARGE SCALE GENOMIC DNA]</scope>
    <source>
        <strain evidence="2 3">CDVBN77</strain>
    </source>
</reference>
<organism evidence="2 3">
    <name type="scientific">Microvirga brassicacearum</name>
    <dbReference type="NCBI Taxonomy" id="2580413"/>
    <lineage>
        <taxon>Bacteria</taxon>
        <taxon>Pseudomonadati</taxon>
        <taxon>Pseudomonadota</taxon>
        <taxon>Alphaproteobacteria</taxon>
        <taxon>Hyphomicrobiales</taxon>
        <taxon>Methylobacteriaceae</taxon>
        <taxon>Microvirga</taxon>
    </lineage>
</organism>
<dbReference type="EMBL" id="VCMV01000007">
    <property type="protein sequence ID" value="KAB0268209.1"/>
    <property type="molecule type" value="Genomic_DNA"/>
</dbReference>
<dbReference type="Gene3D" id="3.40.50.720">
    <property type="entry name" value="NAD(P)-binding Rossmann-like Domain"/>
    <property type="match status" value="1"/>
</dbReference>
<dbReference type="AlphaFoldDB" id="A0A5N3PER8"/>
<comment type="caution">
    <text evidence="2">The sequence shown here is derived from an EMBL/GenBank/DDBJ whole genome shotgun (WGS) entry which is preliminary data.</text>
</comment>
<dbReference type="RefSeq" id="WP_150942767.1">
    <property type="nucleotide sequence ID" value="NZ_VCMV01000007.1"/>
</dbReference>
<dbReference type="SUPFAM" id="SSF51735">
    <property type="entry name" value="NAD(P)-binding Rossmann-fold domains"/>
    <property type="match status" value="1"/>
</dbReference>
<dbReference type="InterPro" id="IPR050463">
    <property type="entry name" value="Gfo/Idh/MocA_oxidrdct_glycsds"/>
</dbReference>
<dbReference type="OrthoDB" id="9813657at2"/>
<evidence type="ECO:0000259" key="1">
    <source>
        <dbReference type="Pfam" id="PF01408"/>
    </source>
</evidence>